<dbReference type="EMBL" id="CXWD01000007">
    <property type="protein sequence ID" value="CTQ69735.1"/>
    <property type="molecule type" value="Genomic_DNA"/>
</dbReference>
<evidence type="ECO:0000313" key="3">
    <source>
        <dbReference type="Proteomes" id="UP000053235"/>
    </source>
</evidence>
<organism evidence="2 3">
    <name type="scientific">Roseibium alexandrii</name>
    <dbReference type="NCBI Taxonomy" id="388408"/>
    <lineage>
        <taxon>Bacteria</taxon>
        <taxon>Pseudomonadati</taxon>
        <taxon>Pseudomonadota</taxon>
        <taxon>Alphaproteobacteria</taxon>
        <taxon>Hyphomicrobiales</taxon>
        <taxon>Stappiaceae</taxon>
        <taxon>Roseibium</taxon>
    </lineage>
</organism>
<feature type="domain" description="SGNH hydrolase-type esterase" evidence="1">
    <location>
        <begin position="44"/>
        <end position="202"/>
    </location>
</feature>
<evidence type="ECO:0000259" key="1">
    <source>
        <dbReference type="Pfam" id="PF13472"/>
    </source>
</evidence>
<dbReference type="Pfam" id="PF13472">
    <property type="entry name" value="Lipase_GDSL_2"/>
    <property type="match status" value="1"/>
</dbReference>
<dbReference type="Proteomes" id="UP000053235">
    <property type="component" value="Unassembled WGS sequence"/>
</dbReference>
<dbReference type="AlphaFoldDB" id="A0A0M7A3S9"/>
<dbReference type="InterPro" id="IPR036514">
    <property type="entry name" value="SGNH_hydro_sf"/>
</dbReference>
<evidence type="ECO:0000313" key="2">
    <source>
        <dbReference type="EMBL" id="CTQ69735.1"/>
    </source>
</evidence>
<dbReference type="STRING" id="388408.LAX5112_02229"/>
<name>A0A0M7A3S9_9HYPH</name>
<accession>A0A0M7A3S9</accession>
<dbReference type="GO" id="GO:0004064">
    <property type="term" value="F:arylesterase activity"/>
    <property type="evidence" value="ECO:0007669"/>
    <property type="project" value="UniProtKB-EC"/>
</dbReference>
<dbReference type="GO" id="GO:0004622">
    <property type="term" value="F:phosphatidylcholine lysophospholipase activity"/>
    <property type="evidence" value="ECO:0007669"/>
    <property type="project" value="TreeGrafter"/>
</dbReference>
<keyword evidence="2" id="KW-0378">Hydrolase</keyword>
<dbReference type="EC" id="3.1.1.2" evidence="2"/>
<sequence length="224" mass="23901">MGLLCHVFQSGKCIRVYRFFLFLMLPLLWLGTSTANAADLKLVVLGDSLSAGYQLQAGEGFPEQLQKALDARGHSVEVVNAGVSGDTSSGGLSRLDWSVGTDADAVIVELGANDALRGIQPDLTRNNLTQIVKRLAERDIAVLLAGMLAPRNLGEDYAASFDPIYKDIAEAHGALLYPFFLEGVALNPDLNLADGMHPNAEGVGVIVENILPTVEELLAQASKK</sequence>
<dbReference type="CDD" id="cd01822">
    <property type="entry name" value="Lysophospholipase_L1_like"/>
    <property type="match status" value="1"/>
</dbReference>
<reference evidence="3" key="1">
    <citation type="submission" date="2015-07" db="EMBL/GenBank/DDBJ databases">
        <authorList>
            <person name="Rodrigo-Torres Lidia"/>
            <person name="Arahal R.David."/>
        </authorList>
    </citation>
    <scope>NUCLEOTIDE SEQUENCE [LARGE SCALE GENOMIC DNA]</scope>
    <source>
        <strain evidence="3">CECT 5112</strain>
    </source>
</reference>
<dbReference type="GO" id="GO:0006629">
    <property type="term" value="P:lipid metabolic process"/>
    <property type="evidence" value="ECO:0007669"/>
    <property type="project" value="InterPro"/>
</dbReference>
<dbReference type="Gene3D" id="3.40.50.1110">
    <property type="entry name" value="SGNH hydrolase"/>
    <property type="match status" value="1"/>
</dbReference>
<dbReference type="SUPFAM" id="SSF52266">
    <property type="entry name" value="SGNH hydrolase"/>
    <property type="match status" value="1"/>
</dbReference>
<keyword evidence="3" id="KW-1185">Reference proteome</keyword>
<dbReference type="PANTHER" id="PTHR30383">
    <property type="entry name" value="THIOESTERASE 1/PROTEASE 1/LYSOPHOSPHOLIPASE L1"/>
    <property type="match status" value="1"/>
</dbReference>
<gene>
    <name evidence="2" type="ORF">LAX5112_02229</name>
</gene>
<dbReference type="PANTHER" id="PTHR30383:SF24">
    <property type="entry name" value="THIOESTERASE 1_PROTEASE 1_LYSOPHOSPHOLIPASE L1"/>
    <property type="match status" value="1"/>
</dbReference>
<proteinExistence type="predicted"/>
<dbReference type="InterPro" id="IPR013830">
    <property type="entry name" value="SGNH_hydro"/>
</dbReference>
<protein>
    <submittedName>
        <fullName evidence="2">Arylesterase</fullName>
        <ecNumber evidence="2">3.1.1.2</ecNumber>
    </submittedName>
</protein>
<dbReference type="InterPro" id="IPR051532">
    <property type="entry name" value="Ester_Hydrolysis_Enzymes"/>
</dbReference>
<dbReference type="InterPro" id="IPR008265">
    <property type="entry name" value="Lipase_GDSL_AS"/>
</dbReference>
<dbReference type="PROSITE" id="PS01098">
    <property type="entry name" value="LIPASE_GDSL_SER"/>
    <property type="match status" value="1"/>
</dbReference>